<evidence type="ECO:0000256" key="1">
    <source>
        <dbReference type="SAM" id="MobiDB-lite"/>
    </source>
</evidence>
<feature type="compositionally biased region" description="Basic and acidic residues" evidence="1">
    <location>
        <begin position="1"/>
        <end position="20"/>
    </location>
</feature>
<dbReference type="AlphaFoldDB" id="A0A933L6X3"/>
<comment type="caution">
    <text evidence="2">The sequence shown here is derived from an EMBL/GenBank/DDBJ whole genome shotgun (WGS) entry which is preliminary data.</text>
</comment>
<evidence type="ECO:0000313" key="2">
    <source>
        <dbReference type="EMBL" id="MBI4923486.1"/>
    </source>
</evidence>
<reference evidence="2" key="1">
    <citation type="submission" date="2020-07" db="EMBL/GenBank/DDBJ databases">
        <title>Huge and variable diversity of episymbiotic CPR bacteria and DPANN archaea in groundwater ecosystems.</title>
        <authorList>
            <person name="He C.Y."/>
            <person name="Keren R."/>
            <person name="Whittaker M."/>
            <person name="Farag I.F."/>
            <person name="Doudna J."/>
            <person name="Cate J.H.D."/>
            <person name="Banfield J.F."/>
        </authorList>
    </citation>
    <scope>NUCLEOTIDE SEQUENCE</scope>
    <source>
        <strain evidence="2">NC_groundwater_1586_Pr3_B-0.1um_66_15</strain>
    </source>
</reference>
<evidence type="ECO:0000313" key="3">
    <source>
        <dbReference type="Proteomes" id="UP000782610"/>
    </source>
</evidence>
<dbReference type="Proteomes" id="UP000782610">
    <property type="component" value="Unassembled WGS sequence"/>
</dbReference>
<gene>
    <name evidence="2" type="ORF">HY834_17240</name>
</gene>
<feature type="region of interest" description="Disordered" evidence="1">
    <location>
        <begin position="1"/>
        <end position="46"/>
    </location>
</feature>
<dbReference type="EMBL" id="JACRAF010000057">
    <property type="protein sequence ID" value="MBI4923486.1"/>
    <property type="molecule type" value="Genomic_DNA"/>
</dbReference>
<name>A0A933L6X3_9HYPH</name>
<accession>A0A933L6X3</accession>
<proteinExistence type="predicted"/>
<sequence length="46" mass="5012">MTDSEKLTDKEIDARREAGLKKLLATPPKPHKPLKAATKSTKAKPA</sequence>
<organism evidence="2 3">
    <name type="scientific">Devosia nanyangense</name>
    <dbReference type="NCBI Taxonomy" id="1228055"/>
    <lineage>
        <taxon>Bacteria</taxon>
        <taxon>Pseudomonadati</taxon>
        <taxon>Pseudomonadota</taxon>
        <taxon>Alphaproteobacteria</taxon>
        <taxon>Hyphomicrobiales</taxon>
        <taxon>Devosiaceae</taxon>
        <taxon>Devosia</taxon>
    </lineage>
</organism>
<protein>
    <submittedName>
        <fullName evidence="2">Uncharacterized protein</fullName>
    </submittedName>
</protein>